<dbReference type="EMBL" id="SMAI01000001">
    <property type="protein sequence ID" value="TCT07781.1"/>
    <property type="molecule type" value="Genomic_DNA"/>
</dbReference>
<evidence type="ECO:0000259" key="6">
    <source>
        <dbReference type="SMART" id="SM00849"/>
    </source>
</evidence>
<evidence type="ECO:0000313" key="8">
    <source>
        <dbReference type="Proteomes" id="UP000294664"/>
    </source>
</evidence>
<dbReference type="CDD" id="cd07720">
    <property type="entry name" value="OPHC2-like_MBL-fold"/>
    <property type="match status" value="1"/>
</dbReference>
<dbReference type="Gene3D" id="3.60.15.10">
    <property type="entry name" value="Ribonuclease Z/Hydroxyacylglutathione hydrolase-like"/>
    <property type="match status" value="1"/>
</dbReference>
<evidence type="ECO:0000256" key="3">
    <source>
        <dbReference type="ARBA" id="ARBA00022801"/>
    </source>
</evidence>
<keyword evidence="8" id="KW-1185">Reference proteome</keyword>
<dbReference type="Proteomes" id="UP000294664">
    <property type="component" value="Unassembled WGS sequence"/>
</dbReference>
<evidence type="ECO:0000256" key="1">
    <source>
        <dbReference type="ARBA" id="ARBA00007749"/>
    </source>
</evidence>
<dbReference type="InterPro" id="IPR001279">
    <property type="entry name" value="Metallo-B-lactamas"/>
</dbReference>
<dbReference type="SMART" id="SM00849">
    <property type="entry name" value="Lactamase_B"/>
    <property type="match status" value="1"/>
</dbReference>
<dbReference type="Pfam" id="PF00753">
    <property type="entry name" value="Lactamase_B"/>
    <property type="match status" value="1"/>
</dbReference>
<feature type="chain" id="PRO_5020301823" evidence="5">
    <location>
        <begin position="26"/>
        <end position="327"/>
    </location>
</feature>
<dbReference type="SUPFAM" id="SSF56281">
    <property type="entry name" value="Metallo-hydrolase/oxidoreductase"/>
    <property type="match status" value="1"/>
</dbReference>
<dbReference type="PANTHER" id="PTHR42978:SF6">
    <property type="entry name" value="QUORUM-QUENCHING LACTONASE YTNP-RELATED"/>
    <property type="match status" value="1"/>
</dbReference>
<comment type="similarity">
    <text evidence="1">Belongs to the metallo-beta-lactamase superfamily.</text>
</comment>
<gene>
    <name evidence="7" type="ORF">EDC64_101300</name>
</gene>
<accession>A0A4R3M3G5</accession>
<dbReference type="AlphaFoldDB" id="A0A4R3M3G5"/>
<dbReference type="InterPro" id="IPR051013">
    <property type="entry name" value="MBL_superfamily_lactonases"/>
</dbReference>
<sequence>MSELSRRNFLAVAAAGAAGSTLVSAPLAAPALAAAPPAATQVPSAYRYKVGDVEATVVSDGVRTFPLADNFVRNQPREAVNAALKAGFLPENQVTVNFNILLLNTGGKLVVVDTGNGPAQGTVGLSQGTMAAIGIDPKTVDAVVISHFHGDHINGLLTAQGTPAFPNAQVMVPEAEWAFWMDDGAMSRAPDAMKGAFQNARRVFKPFEGKVEKYGWDKEIVPNLTPVATNGHTPGHTSFRLASGNSSLFIQSDVTNIPVLFLRNPSWHVMYDMDAAKAEETRKRVYDMVSAERMLVAGFHFPFPAAAHVEKDGANYRYVPINWMPVL</sequence>
<dbReference type="PANTHER" id="PTHR42978">
    <property type="entry name" value="QUORUM-QUENCHING LACTONASE YTNP-RELATED-RELATED"/>
    <property type="match status" value="1"/>
</dbReference>
<feature type="signal peptide" evidence="5">
    <location>
        <begin position="1"/>
        <end position="25"/>
    </location>
</feature>
<comment type="caution">
    <text evidence="7">The sequence shown here is derived from an EMBL/GenBank/DDBJ whole genome shotgun (WGS) entry which is preliminary data.</text>
</comment>
<dbReference type="InterPro" id="IPR036866">
    <property type="entry name" value="RibonucZ/Hydroxyglut_hydro"/>
</dbReference>
<dbReference type="OrthoDB" id="9773738at2"/>
<feature type="domain" description="Metallo-beta-lactamase" evidence="6">
    <location>
        <begin position="97"/>
        <end position="299"/>
    </location>
</feature>
<organism evidence="7 8">
    <name type="scientific">Aquabacter spiritensis</name>
    <dbReference type="NCBI Taxonomy" id="933073"/>
    <lineage>
        <taxon>Bacteria</taxon>
        <taxon>Pseudomonadati</taxon>
        <taxon>Pseudomonadota</taxon>
        <taxon>Alphaproteobacteria</taxon>
        <taxon>Hyphomicrobiales</taxon>
        <taxon>Xanthobacteraceae</taxon>
        <taxon>Aquabacter</taxon>
    </lineage>
</organism>
<evidence type="ECO:0000256" key="4">
    <source>
        <dbReference type="ARBA" id="ARBA00022833"/>
    </source>
</evidence>
<evidence type="ECO:0000256" key="5">
    <source>
        <dbReference type="SAM" id="SignalP"/>
    </source>
</evidence>
<dbReference type="RefSeq" id="WP_132029019.1">
    <property type="nucleotide sequence ID" value="NZ_SMAI01000001.1"/>
</dbReference>
<evidence type="ECO:0000256" key="2">
    <source>
        <dbReference type="ARBA" id="ARBA00022723"/>
    </source>
</evidence>
<protein>
    <submittedName>
        <fullName evidence="7">Glyoxylase-like metal-dependent hydrolase (Beta-lactamase superfamily II)</fullName>
    </submittedName>
</protein>
<name>A0A4R3M3G5_9HYPH</name>
<dbReference type="GO" id="GO:0046872">
    <property type="term" value="F:metal ion binding"/>
    <property type="evidence" value="ECO:0007669"/>
    <property type="project" value="UniProtKB-KW"/>
</dbReference>
<dbReference type="PROSITE" id="PS51318">
    <property type="entry name" value="TAT"/>
    <property type="match status" value="1"/>
</dbReference>
<reference evidence="7 8" key="1">
    <citation type="submission" date="2019-03" db="EMBL/GenBank/DDBJ databases">
        <title>Genomic Encyclopedia of Type Strains, Phase IV (KMG-IV): sequencing the most valuable type-strain genomes for metagenomic binning, comparative biology and taxonomic classification.</title>
        <authorList>
            <person name="Goeker M."/>
        </authorList>
    </citation>
    <scope>NUCLEOTIDE SEQUENCE [LARGE SCALE GENOMIC DNA]</scope>
    <source>
        <strain evidence="7 8">DSM 9035</strain>
    </source>
</reference>
<keyword evidence="2" id="KW-0479">Metal-binding</keyword>
<keyword evidence="5" id="KW-0732">Signal</keyword>
<dbReference type="GO" id="GO:0016787">
    <property type="term" value="F:hydrolase activity"/>
    <property type="evidence" value="ECO:0007669"/>
    <property type="project" value="UniProtKB-KW"/>
</dbReference>
<keyword evidence="4" id="KW-0862">Zinc</keyword>
<evidence type="ECO:0000313" key="7">
    <source>
        <dbReference type="EMBL" id="TCT07781.1"/>
    </source>
</evidence>
<keyword evidence="3 7" id="KW-0378">Hydrolase</keyword>
<dbReference type="InterPro" id="IPR006311">
    <property type="entry name" value="TAT_signal"/>
</dbReference>
<proteinExistence type="inferred from homology"/>